<organism evidence="1 2">
    <name type="scientific">Teredinibacter turnerae (strain ATCC 39867 / T7901)</name>
    <dbReference type="NCBI Taxonomy" id="377629"/>
    <lineage>
        <taxon>Bacteria</taxon>
        <taxon>Pseudomonadati</taxon>
        <taxon>Pseudomonadota</taxon>
        <taxon>Gammaproteobacteria</taxon>
        <taxon>Cellvibrionales</taxon>
        <taxon>Cellvibrionaceae</taxon>
        <taxon>Teredinibacter</taxon>
    </lineage>
</organism>
<gene>
    <name evidence="1" type="ordered locus">TERTU_2868</name>
</gene>
<sequence length="50" mass="5755">MLATPLKLGAVLLVKYIEVFDTYNQLLILNTTMAHMKAHQYPQFQNQNSC</sequence>
<evidence type="ECO:0000313" key="2">
    <source>
        <dbReference type="Proteomes" id="UP000009080"/>
    </source>
</evidence>
<dbReference type="Proteomes" id="UP000009080">
    <property type="component" value="Chromosome"/>
</dbReference>
<protein>
    <submittedName>
        <fullName evidence="1">Uncharacterized protein</fullName>
    </submittedName>
</protein>
<accession>C5BN86</accession>
<proteinExistence type="predicted"/>
<name>C5BN86_TERTT</name>
<dbReference type="EMBL" id="CP001614">
    <property type="protein sequence ID" value="ACR13923.1"/>
    <property type="molecule type" value="Genomic_DNA"/>
</dbReference>
<reference evidence="1 2" key="1">
    <citation type="journal article" date="2009" name="PLoS ONE">
        <title>The complete genome of Teredinibacter turnerae T7901: an intracellular endosymbiont of marine wood-boring bivalves (shipworms).</title>
        <authorList>
            <person name="Yang J.C."/>
            <person name="Madupu R."/>
            <person name="Durkin A.S."/>
            <person name="Ekborg N.A."/>
            <person name="Pedamallu C.S."/>
            <person name="Hostetler J.B."/>
            <person name="Radune D."/>
            <person name="Toms B.S."/>
            <person name="Henrissat B."/>
            <person name="Coutinho P.M."/>
            <person name="Schwarz S."/>
            <person name="Field L."/>
            <person name="Trindade-Silva A.E."/>
            <person name="Soares C.A.G."/>
            <person name="Elshahawi S."/>
            <person name="Hanora A."/>
            <person name="Schmidt E.W."/>
            <person name="Haygood M.G."/>
            <person name="Posfai J."/>
            <person name="Benner J."/>
            <person name="Madinger C."/>
            <person name="Nove J."/>
            <person name="Anton B."/>
            <person name="Chaudhary K."/>
            <person name="Foster J."/>
            <person name="Holman A."/>
            <person name="Kumar S."/>
            <person name="Lessard P.A."/>
            <person name="Luyten Y.A."/>
            <person name="Slatko B."/>
            <person name="Wood N."/>
            <person name="Wu B."/>
            <person name="Teplitski M."/>
            <person name="Mougous J.D."/>
            <person name="Ward N."/>
            <person name="Eisen J.A."/>
            <person name="Badger J.H."/>
            <person name="Distel D.L."/>
        </authorList>
    </citation>
    <scope>NUCLEOTIDE SEQUENCE [LARGE SCALE GENOMIC DNA]</scope>
    <source>
        <strain evidence="2">ATCC 39867 / T7901</strain>
    </source>
</reference>
<keyword evidence="2" id="KW-1185">Reference proteome</keyword>
<dbReference type="KEGG" id="ttu:TERTU_2868"/>
<dbReference type="AlphaFoldDB" id="C5BN86"/>
<evidence type="ECO:0000313" key="1">
    <source>
        <dbReference type="EMBL" id="ACR13923.1"/>
    </source>
</evidence>
<dbReference type="HOGENOM" id="CLU_3123667_0_0_6"/>